<gene>
    <name evidence="2" type="ORF">FEF34_39090</name>
</gene>
<comment type="caution">
    <text evidence="2">The sequence shown here is derived from an EMBL/GenBank/DDBJ whole genome shotgun (WGS) entry which is preliminary data.</text>
</comment>
<dbReference type="RefSeq" id="WP_138058198.1">
    <property type="nucleotide sequence ID" value="NZ_VAWE01000002.1"/>
</dbReference>
<sequence length="63" mass="6871">MTGPSSTPRGDHVATPGARWETVLTSAETIVADDTWDDDLPTANRAARRAAARPRRGQRKARK</sequence>
<keyword evidence="3" id="KW-1185">Reference proteome</keyword>
<evidence type="ECO:0000313" key="2">
    <source>
        <dbReference type="EMBL" id="TLQ39388.1"/>
    </source>
</evidence>
<evidence type="ECO:0000256" key="1">
    <source>
        <dbReference type="SAM" id="MobiDB-lite"/>
    </source>
</evidence>
<dbReference type="OrthoDB" id="4338003at2"/>
<feature type="region of interest" description="Disordered" evidence="1">
    <location>
        <begin position="35"/>
        <end position="63"/>
    </location>
</feature>
<reference evidence="2 3" key="1">
    <citation type="submission" date="2019-05" db="EMBL/GenBank/DDBJ databases">
        <title>Streptomyces marianii sp. nov., a novel marine actinomycete from southern coast of India.</title>
        <authorList>
            <person name="Iniyan A.M."/>
            <person name="Wink J."/>
            <person name="Ramprasad E."/>
            <person name="Ramana C.V."/>
            <person name="Bunk B."/>
            <person name="Sproer C."/>
            <person name="Joseph F.-J.R.S."/>
            <person name="Vincent S.G.P."/>
        </authorList>
    </citation>
    <scope>NUCLEOTIDE SEQUENCE [LARGE SCALE GENOMIC DNA]</scope>
    <source>
        <strain evidence="2 3">ICN19</strain>
    </source>
</reference>
<dbReference type="AlphaFoldDB" id="A0A5R9DUH3"/>
<feature type="compositionally biased region" description="Basic residues" evidence="1">
    <location>
        <begin position="46"/>
        <end position="63"/>
    </location>
</feature>
<dbReference type="EMBL" id="VAWE01000002">
    <property type="protein sequence ID" value="TLQ39388.1"/>
    <property type="molecule type" value="Genomic_DNA"/>
</dbReference>
<protein>
    <submittedName>
        <fullName evidence="2">Uncharacterized protein</fullName>
    </submittedName>
</protein>
<accession>A0A5R9DUH3</accession>
<proteinExistence type="predicted"/>
<organism evidence="2 3">
    <name type="scientific">Streptomyces marianii</name>
    <dbReference type="NCBI Taxonomy" id="1817406"/>
    <lineage>
        <taxon>Bacteria</taxon>
        <taxon>Bacillati</taxon>
        <taxon>Actinomycetota</taxon>
        <taxon>Actinomycetes</taxon>
        <taxon>Kitasatosporales</taxon>
        <taxon>Streptomycetaceae</taxon>
        <taxon>Streptomyces</taxon>
    </lineage>
</organism>
<evidence type="ECO:0000313" key="3">
    <source>
        <dbReference type="Proteomes" id="UP000305921"/>
    </source>
</evidence>
<name>A0A5R9DUH3_9ACTN</name>
<dbReference type="Proteomes" id="UP000305921">
    <property type="component" value="Unassembled WGS sequence"/>
</dbReference>